<keyword evidence="16" id="KW-0520">NAD</keyword>
<dbReference type="Gene3D" id="3.30.390.30">
    <property type="match status" value="1"/>
</dbReference>
<evidence type="ECO:0000256" key="12">
    <source>
        <dbReference type="ARBA" id="ARBA00023157"/>
    </source>
</evidence>
<dbReference type="PRINTS" id="PR00411">
    <property type="entry name" value="PNDRDTASEI"/>
</dbReference>
<evidence type="ECO:0000256" key="14">
    <source>
        <dbReference type="ARBA" id="ARBA00031725"/>
    </source>
</evidence>
<evidence type="ECO:0000259" key="20">
    <source>
        <dbReference type="Pfam" id="PF07992"/>
    </source>
</evidence>
<dbReference type="PANTHER" id="PTHR43014">
    <property type="entry name" value="MERCURIC REDUCTASE"/>
    <property type="match status" value="1"/>
</dbReference>
<evidence type="ECO:0000256" key="6">
    <source>
        <dbReference type="ARBA" id="ARBA00022630"/>
    </source>
</evidence>
<dbReference type="PIRSF" id="PIRSF000350">
    <property type="entry name" value="Mercury_reductase_MerA"/>
    <property type="match status" value="1"/>
</dbReference>
<protein>
    <recommendedName>
        <fullName evidence="4">Mercuric reductase</fullName>
        <ecNumber evidence="3">1.16.1.1</ecNumber>
    </recommendedName>
    <alternativeName>
        <fullName evidence="14">Hg(II) reductase</fullName>
    </alternativeName>
</protein>
<dbReference type="GO" id="GO:0050661">
    <property type="term" value="F:NADP binding"/>
    <property type="evidence" value="ECO:0007669"/>
    <property type="project" value="InterPro"/>
</dbReference>
<comment type="similarity">
    <text evidence="1 18">Belongs to the class-I pyridine nucleotide-disulfide oxidoreductase family.</text>
</comment>
<dbReference type="NCBIfam" id="TIGR02053">
    <property type="entry name" value="MerA"/>
    <property type="match status" value="1"/>
</dbReference>
<name>A0A6P1NMF1_9MICC</name>
<dbReference type="InterPro" id="IPR036188">
    <property type="entry name" value="FAD/NAD-bd_sf"/>
</dbReference>
<dbReference type="FunFam" id="3.30.390.30:FF:000001">
    <property type="entry name" value="Dihydrolipoyl dehydrogenase"/>
    <property type="match status" value="1"/>
</dbReference>
<evidence type="ECO:0000256" key="15">
    <source>
        <dbReference type="ARBA" id="ARBA00048984"/>
    </source>
</evidence>
<evidence type="ECO:0000256" key="8">
    <source>
        <dbReference type="ARBA" id="ARBA00022827"/>
    </source>
</evidence>
<evidence type="ECO:0000256" key="10">
    <source>
        <dbReference type="ARBA" id="ARBA00022914"/>
    </source>
</evidence>
<feature type="binding site" evidence="16">
    <location>
        <position position="55"/>
    </location>
    <ligand>
        <name>FAD</name>
        <dbReference type="ChEBI" id="CHEBI:57692"/>
    </ligand>
</feature>
<feature type="domain" description="Pyridine nucleotide-disulphide oxidoreductase dimerisation" evidence="19">
    <location>
        <begin position="356"/>
        <end position="463"/>
    </location>
</feature>
<dbReference type="GO" id="GO:0045340">
    <property type="term" value="F:mercury ion binding"/>
    <property type="evidence" value="ECO:0007669"/>
    <property type="project" value="InterPro"/>
</dbReference>
<evidence type="ECO:0000256" key="17">
    <source>
        <dbReference type="PIRSR" id="PIRSR000350-4"/>
    </source>
</evidence>
<keyword evidence="7" id="KW-0479">Metal-binding</keyword>
<dbReference type="AlphaFoldDB" id="A0A6P1NMF1"/>
<evidence type="ECO:0000313" key="22">
    <source>
        <dbReference type="Proteomes" id="UP000464186"/>
    </source>
</evidence>
<dbReference type="SUPFAM" id="SSF55424">
    <property type="entry name" value="FAD/NAD-linked reductases, dimerisation (C-terminal) domain"/>
    <property type="match status" value="1"/>
</dbReference>
<evidence type="ECO:0000256" key="13">
    <source>
        <dbReference type="ARBA" id="ARBA00023284"/>
    </source>
</evidence>
<keyword evidence="9" id="KW-0521">NADP</keyword>
<dbReference type="PANTHER" id="PTHR43014:SF2">
    <property type="entry name" value="MERCURIC REDUCTASE"/>
    <property type="match status" value="1"/>
</dbReference>
<evidence type="ECO:0000256" key="1">
    <source>
        <dbReference type="ARBA" id="ARBA00007532"/>
    </source>
</evidence>
<evidence type="ECO:0000313" key="21">
    <source>
        <dbReference type="EMBL" id="QHK21835.1"/>
    </source>
</evidence>
<dbReference type="EC" id="1.16.1.1" evidence="3"/>
<proteinExistence type="inferred from homology"/>
<organism evidence="21 22">
    <name type="scientific">Pseudarthrobacter psychrotolerans</name>
    <dbReference type="NCBI Taxonomy" id="2697569"/>
    <lineage>
        <taxon>Bacteria</taxon>
        <taxon>Bacillati</taxon>
        <taxon>Actinomycetota</taxon>
        <taxon>Actinomycetes</taxon>
        <taxon>Micrococcales</taxon>
        <taxon>Micrococcaceae</taxon>
        <taxon>Pseudarthrobacter</taxon>
    </lineage>
</organism>
<keyword evidence="8 16" id="KW-0274">FAD</keyword>
<keyword evidence="11 18" id="KW-0560">Oxidoreductase</keyword>
<keyword evidence="6 18" id="KW-0285">Flavoprotein</keyword>
<dbReference type="GO" id="GO:0050660">
    <property type="term" value="F:flavin adenine dinucleotide binding"/>
    <property type="evidence" value="ECO:0007669"/>
    <property type="project" value="InterPro"/>
</dbReference>
<evidence type="ECO:0000256" key="4">
    <source>
        <dbReference type="ARBA" id="ARBA00014791"/>
    </source>
</evidence>
<dbReference type="Pfam" id="PF02852">
    <property type="entry name" value="Pyr_redox_dim"/>
    <property type="match status" value="1"/>
</dbReference>
<evidence type="ECO:0000256" key="3">
    <source>
        <dbReference type="ARBA" id="ARBA00012661"/>
    </source>
</evidence>
<accession>A0A6P1NMF1</accession>
<comment type="cofactor">
    <cofactor evidence="16">
        <name>FAD</name>
        <dbReference type="ChEBI" id="CHEBI:57692"/>
    </cofactor>
    <text evidence="16">Binds 1 FAD per subunit.</text>
</comment>
<keyword evidence="13 18" id="KW-0676">Redox-active center</keyword>
<feature type="domain" description="FAD/NAD(P)-binding" evidence="20">
    <location>
        <begin position="9"/>
        <end position="335"/>
    </location>
</feature>
<dbReference type="InterPro" id="IPR012999">
    <property type="entry name" value="Pyr_OxRdtase_I_AS"/>
</dbReference>
<evidence type="ECO:0000256" key="11">
    <source>
        <dbReference type="ARBA" id="ARBA00023002"/>
    </source>
</evidence>
<dbReference type="InterPro" id="IPR016156">
    <property type="entry name" value="FAD/NAD-linked_Rdtase_dimer_sf"/>
</dbReference>
<dbReference type="InterPro" id="IPR021179">
    <property type="entry name" value="Mercury_reductase_MerA"/>
</dbReference>
<dbReference type="EMBL" id="CP047898">
    <property type="protein sequence ID" value="QHK21835.1"/>
    <property type="molecule type" value="Genomic_DNA"/>
</dbReference>
<gene>
    <name evidence="21" type="primary">merA</name>
    <name evidence="21" type="ORF">GU243_21630</name>
</gene>
<dbReference type="PRINTS" id="PR00368">
    <property type="entry name" value="FADPNR"/>
</dbReference>
<evidence type="ECO:0000256" key="5">
    <source>
        <dbReference type="ARBA" id="ARBA00022466"/>
    </source>
</evidence>
<feature type="disulfide bond" description="Redox-active" evidence="17">
    <location>
        <begin position="46"/>
        <end position="51"/>
    </location>
</feature>
<dbReference type="Pfam" id="PF07992">
    <property type="entry name" value="Pyr_redox_2"/>
    <property type="match status" value="1"/>
</dbReference>
<evidence type="ECO:0000256" key="2">
    <source>
        <dbReference type="ARBA" id="ARBA00011738"/>
    </source>
</evidence>
<dbReference type="GO" id="GO:0016152">
    <property type="term" value="F:mercury (II) reductase (NADP+) activity"/>
    <property type="evidence" value="ECO:0007669"/>
    <property type="project" value="UniProtKB-EC"/>
</dbReference>
<dbReference type="KEGG" id="psey:GU243_21630"/>
<evidence type="ECO:0000256" key="7">
    <source>
        <dbReference type="ARBA" id="ARBA00022723"/>
    </source>
</evidence>
<sequence>MTETAENEYDLAVIGSGGAAFAAAIRASGLGKRVAMVERGTIGGTCVNTGCVPSKALLAAAEARHVALDAGRFPGLGAADMPVDMPALVAGKQDLVEGMRAEKYLDLIADYGWNLHQGHASFTGSADDPLLDIALPDGLPKRIRAAHYVVATGSSPWSPAVEGLEETGYLNSTTAMELTEVPESLLVIGGGFVALEQAQLFARLGSKVTMLVRSRLASTEEPEAGQALAEVFADEGIRVVRRAVPEKVTRDAGGTVSVTATVAGGAREFKGTHLLVATGRRPVTAGLHLPDVGVVLGANGEIPVDDTLATGNPRIWAAGDVTGHPEFVYVAAAHGALAVENAFTAGARKIDYRHLPRVAFTSPALAAVGMTDRQANQAGIACECRVLPLEYVPRALVNRDTRGFIKIVAEKATGRIVGITAVAKEAGDLAAAGVYILEGGLSVDQVAHLWAPYLTMAEGLKIAAQTYATDISRLSCCAS</sequence>
<comment type="subunit">
    <text evidence="2">Homodimer.</text>
</comment>
<feature type="binding site" evidence="16">
    <location>
        <begin position="152"/>
        <end position="154"/>
    </location>
    <ligand>
        <name>FAD</name>
        <dbReference type="ChEBI" id="CHEBI:57692"/>
    </ligand>
</feature>
<keyword evidence="5" id="KW-0475">Mercuric resistance</keyword>
<feature type="binding site" evidence="16">
    <location>
        <begin position="189"/>
        <end position="196"/>
    </location>
    <ligand>
        <name>NAD(+)</name>
        <dbReference type="ChEBI" id="CHEBI:57540"/>
    </ligand>
</feature>
<dbReference type="InterPro" id="IPR001100">
    <property type="entry name" value="Pyr_nuc-diS_OxRdtase"/>
</dbReference>
<evidence type="ECO:0000259" key="19">
    <source>
        <dbReference type="Pfam" id="PF02852"/>
    </source>
</evidence>
<comment type="catalytic activity">
    <reaction evidence="15">
        <text>Hg + NADP(+) + H(+) = Hg(2+) + NADPH</text>
        <dbReference type="Rhea" id="RHEA:23856"/>
        <dbReference type="ChEBI" id="CHEBI:15378"/>
        <dbReference type="ChEBI" id="CHEBI:16170"/>
        <dbReference type="ChEBI" id="CHEBI:16793"/>
        <dbReference type="ChEBI" id="CHEBI:57783"/>
        <dbReference type="ChEBI" id="CHEBI:58349"/>
        <dbReference type="EC" id="1.16.1.1"/>
    </reaction>
</comment>
<dbReference type="PROSITE" id="PS00076">
    <property type="entry name" value="PYRIDINE_REDOX_1"/>
    <property type="match status" value="1"/>
</dbReference>
<dbReference type="Gene3D" id="3.50.50.60">
    <property type="entry name" value="FAD/NAD(P)-binding domain"/>
    <property type="match status" value="2"/>
</dbReference>
<dbReference type="Proteomes" id="UP000464186">
    <property type="component" value="Chromosome"/>
</dbReference>
<evidence type="ECO:0000256" key="9">
    <source>
        <dbReference type="ARBA" id="ARBA00022857"/>
    </source>
</evidence>
<reference evidence="21 22" key="1">
    <citation type="submission" date="2020-01" db="EMBL/GenBank/DDBJ databases">
        <title>Pseudarthrobacter psychrotolerans sp. nov., isolated from antarctic soil.</title>
        <authorList>
            <person name="Shin Y."/>
            <person name="Park W."/>
        </authorList>
    </citation>
    <scope>NUCLEOTIDE SEQUENCE [LARGE SCALE GENOMIC DNA]</scope>
    <source>
        <strain evidence="21 22">YJ56</strain>
    </source>
</reference>
<keyword evidence="12" id="KW-1015">Disulfide bond</keyword>
<dbReference type="GO" id="GO:0003955">
    <property type="term" value="F:NAD(P)H dehydrogenase (quinone) activity"/>
    <property type="evidence" value="ECO:0007669"/>
    <property type="project" value="TreeGrafter"/>
</dbReference>
<evidence type="ECO:0000256" key="18">
    <source>
        <dbReference type="RuleBase" id="RU003691"/>
    </source>
</evidence>
<keyword evidence="10" id="KW-0476">Mercury</keyword>
<feature type="binding site" evidence="16">
    <location>
        <position position="320"/>
    </location>
    <ligand>
        <name>FAD</name>
        <dbReference type="ChEBI" id="CHEBI:57692"/>
    </ligand>
</feature>
<dbReference type="GO" id="GO:0016668">
    <property type="term" value="F:oxidoreductase activity, acting on a sulfur group of donors, NAD(P) as acceptor"/>
    <property type="evidence" value="ECO:0007669"/>
    <property type="project" value="InterPro"/>
</dbReference>
<dbReference type="GO" id="GO:0050787">
    <property type="term" value="P:detoxification of mercury ion"/>
    <property type="evidence" value="ECO:0007669"/>
    <property type="project" value="InterPro"/>
</dbReference>
<dbReference type="InterPro" id="IPR023753">
    <property type="entry name" value="FAD/NAD-binding_dom"/>
</dbReference>
<keyword evidence="22" id="KW-1185">Reference proteome</keyword>
<feature type="binding site" evidence="16">
    <location>
        <position position="279"/>
    </location>
    <ligand>
        <name>NAD(+)</name>
        <dbReference type="ChEBI" id="CHEBI:57540"/>
    </ligand>
</feature>
<dbReference type="InterPro" id="IPR004099">
    <property type="entry name" value="Pyr_nucl-diS_OxRdtase_dimer"/>
</dbReference>
<keyword evidence="16" id="KW-0547">Nucleotide-binding</keyword>
<dbReference type="SUPFAM" id="SSF51905">
    <property type="entry name" value="FAD/NAD(P)-binding domain"/>
    <property type="match status" value="1"/>
</dbReference>
<evidence type="ECO:0000256" key="16">
    <source>
        <dbReference type="PIRSR" id="PIRSR000350-3"/>
    </source>
</evidence>